<feature type="region of interest" description="Disordered" evidence="1">
    <location>
        <begin position="1"/>
        <end position="31"/>
    </location>
</feature>
<organism evidence="2 3">
    <name type="scientific">Deinococcus humi</name>
    <dbReference type="NCBI Taxonomy" id="662880"/>
    <lineage>
        <taxon>Bacteria</taxon>
        <taxon>Thermotogati</taxon>
        <taxon>Deinococcota</taxon>
        <taxon>Deinococci</taxon>
        <taxon>Deinococcales</taxon>
        <taxon>Deinococcaceae</taxon>
        <taxon>Deinococcus</taxon>
    </lineage>
</organism>
<gene>
    <name evidence="2" type="ORF">HNQ08_002156</name>
</gene>
<dbReference type="Proteomes" id="UP000552709">
    <property type="component" value="Unassembled WGS sequence"/>
</dbReference>
<protein>
    <submittedName>
        <fullName evidence="2">Uncharacterized protein</fullName>
    </submittedName>
</protein>
<evidence type="ECO:0000313" key="2">
    <source>
        <dbReference type="EMBL" id="MBB5363058.1"/>
    </source>
</evidence>
<reference evidence="2 3" key="1">
    <citation type="submission" date="2020-08" db="EMBL/GenBank/DDBJ databases">
        <title>Genomic Encyclopedia of Type Strains, Phase IV (KMG-IV): sequencing the most valuable type-strain genomes for metagenomic binning, comparative biology and taxonomic classification.</title>
        <authorList>
            <person name="Goeker M."/>
        </authorList>
    </citation>
    <scope>NUCLEOTIDE SEQUENCE [LARGE SCALE GENOMIC DNA]</scope>
    <source>
        <strain evidence="2 3">DSM 27939</strain>
    </source>
</reference>
<dbReference type="EMBL" id="JACHFL010000004">
    <property type="protein sequence ID" value="MBB5363058.1"/>
    <property type="molecule type" value="Genomic_DNA"/>
</dbReference>
<dbReference type="RefSeq" id="WP_184131230.1">
    <property type="nucleotide sequence ID" value="NZ_JACHFL010000004.1"/>
</dbReference>
<evidence type="ECO:0000313" key="3">
    <source>
        <dbReference type="Proteomes" id="UP000552709"/>
    </source>
</evidence>
<accession>A0A7W8NFS8</accession>
<comment type="caution">
    <text evidence="2">The sequence shown here is derived from an EMBL/GenBank/DDBJ whole genome shotgun (WGS) entry which is preliminary data.</text>
</comment>
<name>A0A7W8NFS8_9DEIO</name>
<dbReference type="AlphaFoldDB" id="A0A7W8NFS8"/>
<evidence type="ECO:0000256" key="1">
    <source>
        <dbReference type="SAM" id="MobiDB-lite"/>
    </source>
</evidence>
<sequence>MDTRLPALRNRAHPPQDRALAGKNGDQTTPEGRAAGLLLHPVRRWALQFVREHGQLTTHDLTREFPYILPTRANHPLRMLLNSGALVIRERRGGNGLGHTYLPGDYDDLRALRDYLNTILDTPEVPHETHG</sequence>
<proteinExistence type="predicted"/>
<keyword evidence="3" id="KW-1185">Reference proteome</keyword>